<proteinExistence type="predicted"/>
<keyword evidence="2" id="KW-1185">Reference proteome</keyword>
<dbReference type="Pfam" id="PF13578">
    <property type="entry name" value="Methyltransf_24"/>
    <property type="match status" value="1"/>
</dbReference>
<sequence>MRIVDTLKFKLLKIKPIQYYFLGKAHLNDKFYINDHKKGELEKKKTPSRTEIINHILSLFDTKTTYLEIGVRDPDENFNLINADKKYSVDPGIEFEENPVDFALTSDAFFEQLTNGKILSKDIKFDVIFVDGLHLAEQVNKDIENALKYIKEDGYIVIHDCNPPTEWHARSEHNYRYTPARHNWNGTTWKSFLKWRCNDLVKSCCIDSDWGVGILSKTHPIGNSIDKIGEFYEYNELNDNRKEYLNLIDFEAFKNKVDVIHHKASH</sequence>
<keyword evidence="1" id="KW-0489">Methyltransferase</keyword>
<name>A0ABT8X3B3_9FLAO</name>
<dbReference type="Proteomes" id="UP001176891">
    <property type="component" value="Unassembled WGS sequence"/>
</dbReference>
<dbReference type="EMBL" id="JAUOEM010000004">
    <property type="protein sequence ID" value="MDO5988456.1"/>
    <property type="molecule type" value="Genomic_DNA"/>
</dbReference>
<protein>
    <submittedName>
        <fullName evidence="1">Class I SAM-dependent methyltransferase</fullName>
        <ecNumber evidence="1">2.1.1.-</ecNumber>
    </submittedName>
</protein>
<evidence type="ECO:0000313" key="1">
    <source>
        <dbReference type="EMBL" id="MDO5988456.1"/>
    </source>
</evidence>
<dbReference type="GO" id="GO:0008168">
    <property type="term" value="F:methyltransferase activity"/>
    <property type="evidence" value="ECO:0007669"/>
    <property type="project" value="UniProtKB-KW"/>
</dbReference>
<dbReference type="RefSeq" id="WP_303283071.1">
    <property type="nucleotide sequence ID" value="NZ_BAABCZ010000009.1"/>
</dbReference>
<gene>
    <name evidence="1" type="ORF">Q4Q39_13670</name>
</gene>
<dbReference type="InterPro" id="IPR029063">
    <property type="entry name" value="SAM-dependent_MTases_sf"/>
</dbReference>
<keyword evidence="1" id="KW-0808">Transferase</keyword>
<organism evidence="1 2">
    <name type="scientific">Flavivirga amylovorans</name>
    <dbReference type="NCBI Taxonomy" id="870486"/>
    <lineage>
        <taxon>Bacteria</taxon>
        <taxon>Pseudomonadati</taxon>
        <taxon>Bacteroidota</taxon>
        <taxon>Flavobacteriia</taxon>
        <taxon>Flavobacteriales</taxon>
        <taxon>Flavobacteriaceae</taxon>
        <taxon>Flavivirga</taxon>
    </lineage>
</organism>
<dbReference type="SUPFAM" id="SSF53335">
    <property type="entry name" value="S-adenosyl-L-methionine-dependent methyltransferases"/>
    <property type="match status" value="1"/>
</dbReference>
<accession>A0ABT8X3B3</accession>
<dbReference type="Gene3D" id="3.40.50.150">
    <property type="entry name" value="Vaccinia Virus protein VP39"/>
    <property type="match status" value="1"/>
</dbReference>
<dbReference type="GO" id="GO:0032259">
    <property type="term" value="P:methylation"/>
    <property type="evidence" value="ECO:0007669"/>
    <property type="project" value="UniProtKB-KW"/>
</dbReference>
<comment type="caution">
    <text evidence="1">The sequence shown here is derived from an EMBL/GenBank/DDBJ whole genome shotgun (WGS) entry which is preliminary data.</text>
</comment>
<reference evidence="1" key="1">
    <citation type="submission" date="2023-07" db="EMBL/GenBank/DDBJ databases">
        <title>Two novel species in the genus Flavivirga.</title>
        <authorList>
            <person name="Kwon K."/>
        </authorList>
    </citation>
    <scope>NUCLEOTIDE SEQUENCE</scope>
    <source>
        <strain evidence="1">KACC 14157</strain>
    </source>
</reference>
<dbReference type="EC" id="2.1.1.-" evidence="1"/>
<evidence type="ECO:0000313" key="2">
    <source>
        <dbReference type="Proteomes" id="UP001176891"/>
    </source>
</evidence>